<reference evidence="4" key="1">
    <citation type="submission" date="2020-05" db="EMBL/GenBank/DDBJ databases">
        <authorList>
            <person name="Chiriac C."/>
            <person name="Salcher M."/>
            <person name="Ghai R."/>
            <person name="Kavagutti S V."/>
        </authorList>
    </citation>
    <scope>NUCLEOTIDE SEQUENCE</scope>
</reference>
<feature type="transmembrane region" description="Helical" evidence="2">
    <location>
        <begin position="101"/>
        <end position="122"/>
    </location>
</feature>
<organism evidence="4">
    <name type="scientific">freshwater metagenome</name>
    <dbReference type="NCBI Taxonomy" id="449393"/>
    <lineage>
        <taxon>unclassified sequences</taxon>
        <taxon>metagenomes</taxon>
        <taxon>ecological metagenomes</taxon>
    </lineage>
</organism>
<protein>
    <submittedName>
        <fullName evidence="4">Unannotated protein</fullName>
    </submittedName>
</protein>
<proteinExistence type="predicted"/>
<evidence type="ECO:0000313" key="4">
    <source>
        <dbReference type="EMBL" id="CAB4986690.1"/>
    </source>
</evidence>
<dbReference type="AlphaFoldDB" id="A0A6J7MZV8"/>
<dbReference type="EMBL" id="CAFBON010000077">
    <property type="protein sequence ID" value="CAB4986690.1"/>
    <property type="molecule type" value="Genomic_DNA"/>
</dbReference>
<sequence length="282" mass="29153">MTEPTTPAAGSNADYPDQHVVEVSSAQVDGMLTPAEQVESHADHRVSALSEHFESLRSLLAQNPEPPRALREQHLAAALDALAPAPVASLETARIRRAKRLAPALAAAAAIAALGIVIGSVAGRSSNNEPVAAKSAAEITATNRTATDQTPQPEPPPVTAEVGPSDTRQLEPAAAVVANSDAEDPGPTADTASADNTEQILTARSTAELRGIALAFVQRGVTDRVPPMTNPCSAIDGVPVAQVLWMDRRSLLFLVPSAENAVGVLVVNPETCDVDARASLTG</sequence>
<keyword evidence="2" id="KW-1133">Transmembrane helix</keyword>
<accession>A0A6J7MZV8</accession>
<dbReference type="EMBL" id="CAFAAJ010000027">
    <property type="protein sequence ID" value="CAB4795275.1"/>
    <property type="molecule type" value="Genomic_DNA"/>
</dbReference>
<evidence type="ECO:0000256" key="1">
    <source>
        <dbReference type="SAM" id="MobiDB-lite"/>
    </source>
</evidence>
<keyword evidence="2" id="KW-0472">Membrane</keyword>
<evidence type="ECO:0000256" key="2">
    <source>
        <dbReference type="SAM" id="Phobius"/>
    </source>
</evidence>
<feature type="region of interest" description="Disordered" evidence="1">
    <location>
        <begin position="143"/>
        <end position="168"/>
    </location>
</feature>
<evidence type="ECO:0000313" key="3">
    <source>
        <dbReference type="EMBL" id="CAB4795275.1"/>
    </source>
</evidence>
<gene>
    <name evidence="3" type="ORF">UFOPK3001_00586</name>
    <name evidence="4" type="ORF">UFOPK3954_00892</name>
</gene>
<keyword evidence="2" id="KW-0812">Transmembrane</keyword>
<name>A0A6J7MZV8_9ZZZZ</name>